<dbReference type="Proteomes" id="UP001360560">
    <property type="component" value="Unassembled WGS sequence"/>
</dbReference>
<dbReference type="EMBL" id="BTFZ01000011">
    <property type="protein sequence ID" value="GMM37063.1"/>
    <property type="molecule type" value="Genomic_DNA"/>
</dbReference>
<gene>
    <name evidence="2" type="ORF">DASC09_043880</name>
</gene>
<feature type="region of interest" description="Disordered" evidence="1">
    <location>
        <begin position="89"/>
        <end position="132"/>
    </location>
</feature>
<feature type="compositionally biased region" description="Polar residues" evidence="1">
    <location>
        <begin position="150"/>
        <end position="165"/>
    </location>
</feature>
<comment type="caution">
    <text evidence="2">The sequence shown here is derived from an EMBL/GenBank/DDBJ whole genome shotgun (WGS) entry which is preliminary data.</text>
</comment>
<evidence type="ECO:0000313" key="3">
    <source>
        <dbReference type="Proteomes" id="UP001360560"/>
    </source>
</evidence>
<feature type="compositionally biased region" description="Polar residues" evidence="1">
    <location>
        <begin position="89"/>
        <end position="104"/>
    </location>
</feature>
<reference evidence="2 3" key="1">
    <citation type="journal article" date="2023" name="Elife">
        <title>Identification of key yeast species and microbe-microbe interactions impacting larval growth of Drosophila in the wild.</title>
        <authorList>
            <person name="Mure A."/>
            <person name="Sugiura Y."/>
            <person name="Maeda R."/>
            <person name="Honda K."/>
            <person name="Sakurai N."/>
            <person name="Takahashi Y."/>
            <person name="Watada M."/>
            <person name="Katoh T."/>
            <person name="Gotoh A."/>
            <person name="Gotoh Y."/>
            <person name="Taniguchi I."/>
            <person name="Nakamura K."/>
            <person name="Hayashi T."/>
            <person name="Katayama T."/>
            <person name="Uemura T."/>
            <person name="Hattori Y."/>
        </authorList>
    </citation>
    <scope>NUCLEOTIDE SEQUENCE [LARGE SCALE GENOMIC DNA]</scope>
    <source>
        <strain evidence="2 3">SC-9</strain>
    </source>
</reference>
<accession>A0AAV5QSE7</accession>
<feature type="region of interest" description="Disordered" evidence="1">
    <location>
        <begin position="145"/>
        <end position="173"/>
    </location>
</feature>
<sequence length="280" mass="31915">MASGSSKKKMGIAYLLNDHQHREIEYEGINQCHFGNNATIPEPKAQNDWSEDPQYLNHIASPQWPYTSPPLSSPNSFHRSSYSSPIFPNLTPLNSYQPQLNPYHQQPPTSSQSSPSRSPLARMSDNSDFFQGMSPLLSSAHQLYEKPRSKSLQNTPQTYQQTNKKPSQDAKEEKKRRLQKALADLNNGTYKNIHSAASAHDVNYNSLKNAFYKINGRDENSQRLTTSERERRISRAINGFRDGKYSNLTEASKMEKVCAETVRNRYHGRTQSFSDAKKTR</sequence>
<evidence type="ECO:0000313" key="2">
    <source>
        <dbReference type="EMBL" id="GMM37063.1"/>
    </source>
</evidence>
<proteinExistence type="predicted"/>
<dbReference type="GeneID" id="90075038"/>
<keyword evidence="3" id="KW-1185">Reference proteome</keyword>
<dbReference type="RefSeq" id="XP_064854059.1">
    <property type="nucleotide sequence ID" value="XM_064997987.1"/>
</dbReference>
<organism evidence="2 3">
    <name type="scientific">Saccharomycopsis crataegensis</name>
    <dbReference type="NCBI Taxonomy" id="43959"/>
    <lineage>
        <taxon>Eukaryota</taxon>
        <taxon>Fungi</taxon>
        <taxon>Dikarya</taxon>
        <taxon>Ascomycota</taxon>
        <taxon>Saccharomycotina</taxon>
        <taxon>Saccharomycetes</taxon>
        <taxon>Saccharomycopsidaceae</taxon>
        <taxon>Saccharomycopsis</taxon>
    </lineage>
</organism>
<feature type="compositionally biased region" description="Low complexity" evidence="1">
    <location>
        <begin position="106"/>
        <end position="119"/>
    </location>
</feature>
<evidence type="ECO:0000256" key="1">
    <source>
        <dbReference type="SAM" id="MobiDB-lite"/>
    </source>
</evidence>
<name>A0AAV5QSE7_9ASCO</name>
<dbReference type="AlphaFoldDB" id="A0AAV5QSE7"/>
<protein>
    <submittedName>
        <fullName evidence="2">Uncharacterized protein</fullName>
    </submittedName>
</protein>